<dbReference type="InterPro" id="IPR040632">
    <property type="entry name" value="Sulfotransfer_4"/>
</dbReference>
<name>A0A8H3IXP2_9LECA</name>
<dbReference type="EMBL" id="CAJPDT010000097">
    <property type="protein sequence ID" value="CAF9937178.1"/>
    <property type="molecule type" value="Genomic_DNA"/>
</dbReference>
<evidence type="ECO:0000256" key="1">
    <source>
        <dbReference type="SAM" id="Phobius"/>
    </source>
</evidence>
<sequence length="315" mass="36475">MATIKERHPELFKPDLQIDRQSGIRTVPMEVMNLGFPRTGTMCEYRRIPNIIPFPTLLLSLQEHEAPPLIISLPTALQTALSILGYRCYHSMLWFSNIRDCAAWNVAQDAKFFLKGTQFTKKEWDALLGTFSAVSADPPAVAFAEELISTYPEAKIILVERDIEAWYSSFNKAVMEPSWSPFLNFLRDWDPWSIGPVRDAHSRWIRGWWKANSKDEMQDKARDMYRNHYELVRRITPPDSLLEYKLGDGWEPFCAFSGKEVPEVVFPRVNDQKHMQEFLGLVARRSMKNGLWNVGRVLLPVVAVVCAIWWVWPSK</sequence>
<keyword evidence="1" id="KW-0472">Membrane</keyword>
<dbReference type="SUPFAM" id="SSF52540">
    <property type="entry name" value="P-loop containing nucleoside triphosphate hydrolases"/>
    <property type="match status" value="1"/>
</dbReference>
<comment type="caution">
    <text evidence="2">The sequence shown here is derived from an EMBL/GenBank/DDBJ whole genome shotgun (WGS) entry which is preliminary data.</text>
</comment>
<keyword evidence="1" id="KW-1133">Transmembrane helix</keyword>
<evidence type="ECO:0000313" key="2">
    <source>
        <dbReference type="EMBL" id="CAF9937178.1"/>
    </source>
</evidence>
<dbReference type="PANTHER" id="PTHR36978">
    <property type="entry name" value="P-LOOP CONTAINING NUCLEOTIDE TRIPHOSPHATE HYDROLASE"/>
    <property type="match status" value="1"/>
</dbReference>
<reference evidence="2" key="1">
    <citation type="submission" date="2021-03" db="EMBL/GenBank/DDBJ databases">
        <authorList>
            <person name="Tagirdzhanova G."/>
        </authorList>
    </citation>
    <scope>NUCLEOTIDE SEQUENCE</scope>
</reference>
<dbReference type="InterPro" id="IPR027417">
    <property type="entry name" value="P-loop_NTPase"/>
</dbReference>
<keyword evidence="3" id="KW-1185">Reference proteome</keyword>
<dbReference type="PANTHER" id="PTHR36978:SF4">
    <property type="entry name" value="P-LOOP CONTAINING NUCLEOSIDE TRIPHOSPHATE HYDROLASE PROTEIN"/>
    <property type="match status" value="1"/>
</dbReference>
<gene>
    <name evidence="2" type="ORF">IMSHALPRED_011046</name>
</gene>
<accession>A0A8H3IXP2</accession>
<dbReference type="Proteomes" id="UP000664534">
    <property type="component" value="Unassembled WGS sequence"/>
</dbReference>
<organism evidence="2 3">
    <name type="scientific">Imshaugia aleurites</name>
    <dbReference type="NCBI Taxonomy" id="172621"/>
    <lineage>
        <taxon>Eukaryota</taxon>
        <taxon>Fungi</taxon>
        <taxon>Dikarya</taxon>
        <taxon>Ascomycota</taxon>
        <taxon>Pezizomycotina</taxon>
        <taxon>Lecanoromycetes</taxon>
        <taxon>OSLEUM clade</taxon>
        <taxon>Lecanoromycetidae</taxon>
        <taxon>Lecanorales</taxon>
        <taxon>Lecanorineae</taxon>
        <taxon>Parmeliaceae</taxon>
        <taxon>Imshaugia</taxon>
    </lineage>
</organism>
<evidence type="ECO:0000313" key="3">
    <source>
        <dbReference type="Proteomes" id="UP000664534"/>
    </source>
</evidence>
<keyword evidence="1" id="KW-0812">Transmembrane</keyword>
<dbReference type="Gene3D" id="3.40.50.300">
    <property type="entry name" value="P-loop containing nucleotide triphosphate hydrolases"/>
    <property type="match status" value="1"/>
</dbReference>
<dbReference type="OrthoDB" id="408152at2759"/>
<proteinExistence type="predicted"/>
<dbReference type="Pfam" id="PF17784">
    <property type="entry name" value="Sulfotransfer_4"/>
    <property type="match status" value="1"/>
</dbReference>
<protein>
    <submittedName>
        <fullName evidence="2">Uncharacterized protein</fullName>
    </submittedName>
</protein>
<feature type="transmembrane region" description="Helical" evidence="1">
    <location>
        <begin position="294"/>
        <end position="312"/>
    </location>
</feature>
<dbReference type="AlphaFoldDB" id="A0A8H3IXP2"/>